<dbReference type="PANTHER" id="PTHR33178:SF10">
    <property type="entry name" value="STRESS-RESPONSE A_B BARREL DOMAIN-CONTAINING PROTEIN"/>
    <property type="match status" value="1"/>
</dbReference>
<dbReference type="FunCoup" id="A0A200QSX3">
    <property type="interactions" value="646"/>
</dbReference>
<keyword evidence="4" id="KW-1185">Reference proteome</keyword>
<dbReference type="InterPro" id="IPR013097">
    <property type="entry name" value="Dabb"/>
</dbReference>
<dbReference type="SUPFAM" id="SSF54909">
    <property type="entry name" value="Dimeric alpha+beta barrel"/>
    <property type="match status" value="1"/>
</dbReference>
<name>A0A200QSX3_MACCD</name>
<dbReference type="InParanoid" id="A0A200QSX3"/>
<proteinExistence type="predicted"/>
<dbReference type="AlphaFoldDB" id="A0A200QSX3"/>
<evidence type="ECO:0000313" key="3">
    <source>
        <dbReference type="EMBL" id="OVA13577.1"/>
    </source>
</evidence>
<dbReference type="PANTHER" id="PTHR33178">
    <property type="match status" value="1"/>
</dbReference>
<dbReference type="OrthoDB" id="1601230at2759"/>
<evidence type="ECO:0000256" key="1">
    <source>
        <dbReference type="ARBA" id="ARBA00011738"/>
    </source>
</evidence>
<organism evidence="3 4">
    <name type="scientific">Macleaya cordata</name>
    <name type="common">Five-seeded plume-poppy</name>
    <name type="synonym">Bocconia cordata</name>
    <dbReference type="NCBI Taxonomy" id="56857"/>
    <lineage>
        <taxon>Eukaryota</taxon>
        <taxon>Viridiplantae</taxon>
        <taxon>Streptophyta</taxon>
        <taxon>Embryophyta</taxon>
        <taxon>Tracheophyta</taxon>
        <taxon>Spermatophyta</taxon>
        <taxon>Magnoliopsida</taxon>
        <taxon>Ranunculales</taxon>
        <taxon>Papaveraceae</taxon>
        <taxon>Papaveroideae</taxon>
        <taxon>Macleaya</taxon>
    </lineage>
</organism>
<dbReference type="Proteomes" id="UP000195402">
    <property type="component" value="Unassembled WGS sequence"/>
</dbReference>
<comment type="caution">
    <text evidence="3">The sequence shown here is derived from an EMBL/GenBank/DDBJ whole genome shotgun (WGS) entry which is preliminary data.</text>
</comment>
<dbReference type="InterPro" id="IPR011008">
    <property type="entry name" value="Dimeric_a/b-barrel"/>
</dbReference>
<dbReference type="OMA" id="THIFEIT"/>
<dbReference type="InterPro" id="IPR044662">
    <property type="entry name" value="HS1/DABB1-like"/>
</dbReference>
<dbReference type="STRING" id="56857.A0A200QSX3"/>
<protein>
    <submittedName>
        <fullName evidence="3">Stress responsive alpha-beta barrel</fullName>
    </submittedName>
</protein>
<comment type="subunit">
    <text evidence="1">Homodimer.</text>
</comment>
<dbReference type="Pfam" id="PF07876">
    <property type="entry name" value="Dabb"/>
    <property type="match status" value="1"/>
</dbReference>
<gene>
    <name evidence="3" type="ORF">BVC80_379g112</name>
</gene>
<reference evidence="3 4" key="1">
    <citation type="journal article" date="2017" name="Mol. Plant">
        <title>The Genome of Medicinal Plant Macleaya cordata Provides New Insights into Benzylisoquinoline Alkaloids Metabolism.</title>
        <authorList>
            <person name="Liu X."/>
            <person name="Liu Y."/>
            <person name="Huang P."/>
            <person name="Ma Y."/>
            <person name="Qing Z."/>
            <person name="Tang Q."/>
            <person name="Cao H."/>
            <person name="Cheng P."/>
            <person name="Zheng Y."/>
            <person name="Yuan Z."/>
            <person name="Zhou Y."/>
            <person name="Liu J."/>
            <person name="Tang Z."/>
            <person name="Zhuo Y."/>
            <person name="Zhang Y."/>
            <person name="Yu L."/>
            <person name="Huang J."/>
            <person name="Yang P."/>
            <person name="Peng Q."/>
            <person name="Zhang J."/>
            <person name="Jiang W."/>
            <person name="Zhang Z."/>
            <person name="Lin K."/>
            <person name="Ro D.K."/>
            <person name="Chen X."/>
            <person name="Xiong X."/>
            <person name="Shang Y."/>
            <person name="Huang S."/>
            <person name="Zeng J."/>
        </authorList>
    </citation>
    <scope>NUCLEOTIDE SEQUENCE [LARGE SCALE GENOMIC DNA]</scope>
    <source>
        <strain evidence="4">cv. BLH2017</strain>
        <tissue evidence="3">Root</tissue>
    </source>
</reference>
<evidence type="ECO:0000313" key="4">
    <source>
        <dbReference type="Proteomes" id="UP000195402"/>
    </source>
</evidence>
<dbReference type="Gene3D" id="3.30.70.100">
    <property type="match status" value="1"/>
</dbReference>
<dbReference type="EMBL" id="MVGT01001110">
    <property type="protein sequence ID" value="OVA13577.1"/>
    <property type="molecule type" value="Genomic_DNA"/>
</dbReference>
<dbReference type="SMART" id="SM00886">
    <property type="entry name" value="Dabb"/>
    <property type="match status" value="1"/>
</dbReference>
<sequence>MEGNKEEVKHILVVKFKPETSEERVEELIKEFSKLTDEIKTIKHFIWGKDESTANLHQGNTHVFQLTFQSMDDVNAYIAHPAHMAFAQQLLGATDSIILMDYKPITVNL</sequence>
<feature type="domain" description="Stress-response A/B barrel" evidence="2">
    <location>
        <begin position="8"/>
        <end position="102"/>
    </location>
</feature>
<accession>A0A200QSX3</accession>
<evidence type="ECO:0000259" key="2">
    <source>
        <dbReference type="PROSITE" id="PS51502"/>
    </source>
</evidence>
<dbReference type="PROSITE" id="PS51502">
    <property type="entry name" value="S_R_A_B_BARREL"/>
    <property type="match status" value="1"/>
</dbReference>